<dbReference type="InterPro" id="IPR011009">
    <property type="entry name" value="Kinase-like_dom_sf"/>
</dbReference>
<protein>
    <submittedName>
        <fullName evidence="2">Phosphotransferase</fullName>
    </submittedName>
</protein>
<organism evidence="2 3">
    <name type="scientific">Nocardioides jiangsuensis</name>
    <dbReference type="NCBI Taxonomy" id="2866161"/>
    <lineage>
        <taxon>Bacteria</taxon>
        <taxon>Bacillati</taxon>
        <taxon>Actinomycetota</taxon>
        <taxon>Actinomycetes</taxon>
        <taxon>Propionibacteriales</taxon>
        <taxon>Nocardioidaceae</taxon>
        <taxon>Nocardioides</taxon>
    </lineage>
</organism>
<dbReference type="SUPFAM" id="SSF56112">
    <property type="entry name" value="Protein kinase-like (PK-like)"/>
    <property type="match status" value="1"/>
</dbReference>
<evidence type="ECO:0000313" key="2">
    <source>
        <dbReference type="EMBL" id="MBY9076715.1"/>
    </source>
</evidence>
<dbReference type="EMBL" id="JAIEZQ010000003">
    <property type="protein sequence ID" value="MBY9076715.1"/>
    <property type="molecule type" value="Genomic_DNA"/>
</dbReference>
<reference evidence="2 3" key="1">
    <citation type="submission" date="2021-08" db="EMBL/GenBank/DDBJ databases">
        <title>Nocardioides bacterium WL0053 sp. nov., isolated from the sediment.</title>
        <authorList>
            <person name="Wang L."/>
            <person name="Zhang D."/>
            <person name="Zhang A."/>
        </authorList>
    </citation>
    <scope>NUCLEOTIDE SEQUENCE [LARGE SCALE GENOMIC DNA]</scope>
    <source>
        <strain evidence="2 3">WL0053</strain>
    </source>
</reference>
<keyword evidence="3" id="KW-1185">Reference proteome</keyword>
<name>A0ABS7RNT7_9ACTN</name>
<dbReference type="InterPro" id="IPR002575">
    <property type="entry name" value="Aminoglycoside_PTrfase"/>
</dbReference>
<feature type="domain" description="Aminoglycoside phosphotransferase" evidence="1">
    <location>
        <begin position="170"/>
        <end position="368"/>
    </location>
</feature>
<evidence type="ECO:0000313" key="3">
    <source>
        <dbReference type="Proteomes" id="UP000754710"/>
    </source>
</evidence>
<dbReference type="Proteomes" id="UP000754710">
    <property type="component" value="Unassembled WGS sequence"/>
</dbReference>
<accession>A0ABS7RNT7</accession>
<comment type="caution">
    <text evidence="2">The sequence shown here is derived from an EMBL/GenBank/DDBJ whole genome shotgun (WGS) entry which is preliminary data.</text>
</comment>
<dbReference type="RefSeq" id="WP_221026502.1">
    <property type="nucleotide sequence ID" value="NZ_JAIEZQ010000003.1"/>
</dbReference>
<dbReference type="Pfam" id="PF01636">
    <property type="entry name" value="APH"/>
    <property type="match status" value="1"/>
</dbReference>
<proteinExistence type="predicted"/>
<dbReference type="Gene3D" id="3.90.1200.10">
    <property type="match status" value="1"/>
</dbReference>
<sequence>MSSWADHALADRDPGLPGLRILLDDAALSAWVSDRTGSPCRVRSSRIRYKPTLSCVLAFDLQRPGDEGTAPLPCLARTYSDRSAVKAAKAARRTPPGALVALDLDIPLVVTTLAGDRDLPALTRLHDRQARERLLRRVLPERPRLSTLSPRTVRHNPERRWVGVLDDPSGPPVVLRAYRRSVMPGPARAYEQLANGSPRTPPLLGWSHRHGLAAVAWVDGREVSRDLSDLDSFAAAGRALAHLHERQGVRLRPEDPLTQADAVRAAATTVATLLPDLSPEATEVARRLGADVGRCVPGSVLHGDFSADQVIRGDDGAVTLIDLDGARLGEPAVDLACAAAALAETDADEPGRRALAAMYSGYESVRPLPARRRLSVLGSAHLLRKATEPFRNREPDWPDRMRELCRLAALEESDRATGRERGPW</sequence>
<gene>
    <name evidence="2" type="ORF">K1X13_17935</name>
</gene>
<evidence type="ECO:0000259" key="1">
    <source>
        <dbReference type="Pfam" id="PF01636"/>
    </source>
</evidence>